<proteinExistence type="predicted"/>
<protein>
    <recommendedName>
        <fullName evidence="3">Tyr recombinase domain-containing protein</fullName>
    </recommendedName>
</protein>
<dbReference type="AlphaFoldDB" id="A0A8W8LPG3"/>
<evidence type="ECO:0000256" key="1">
    <source>
        <dbReference type="ARBA" id="ARBA00023172"/>
    </source>
</evidence>
<keyword evidence="2" id="KW-0175">Coiled coil</keyword>
<dbReference type="InterPro" id="IPR002104">
    <property type="entry name" value="Integrase_catalytic"/>
</dbReference>
<dbReference type="PANTHER" id="PTHR33050">
    <property type="entry name" value="REVERSE TRANSCRIPTASE DOMAIN-CONTAINING PROTEIN"/>
    <property type="match status" value="1"/>
</dbReference>
<dbReference type="InterPro" id="IPR011010">
    <property type="entry name" value="DNA_brk_join_enz"/>
</dbReference>
<dbReference type="InterPro" id="IPR006936">
    <property type="entry name" value="ALOG_dom"/>
</dbReference>
<dbReference type="PANTHER" id="PTHR33050:SF7">
    <property type="entry name" value="RIBONUCLEASE H"/>
    <property type="match status" value="1"/>
</dbReference>
<name>A0A8W8LPG3_MAGGI</name>
<dbReference type="PROSITE" id="PS51898">
    <property type="entry name" value="TYR_RECOMBINASE"/>
    <property type="match status" value="1"/>
</dbReference>
<dbReference type="Gene3D" id="1.10.443.10">
    <property type="entry name" value="Intergrase catalytic core"/>
    <property type="match status" value="1"/>
</dbReference>
<dbReference type="InterPro" id="IPR013762">
    <property type="entry name" value="Integrase-like_cat_sf"/>
</dbReference>
<dbReference type="GO" id="GO:0003677">
    <property type="term" value="F:DNA binding"/>
    <property type="evidence" value="ECO:0007669"/>
    <property type="project" value="InterPro"/>
</dbReference>
<reference evidence="4" key="1">
    <citation type="submission" date="2022-08" db="UniProtKB">
        <authorList>
            <consortium name="EnsemblMetazoa"/>
        </authorList>
    </citation>
    <scope>IDENTIFICATION</scope>
    <source>
        <strain evidence="4">05x7-T-G4-1.051#20</strain>
    </source>
</reference>
<dbReference type="InterPro" id="IPR043502">
    <property type="entry name" value="DNA/RNA_pol_sf"/>
</dbReference>
<organism evidence="4 5">
    <name type="scientific">Magallana gigas</name>
    <name type="common">Pacific oyster</name>
    <name type="synonym">Crassostrea gigas</name>
    <dbReference type="NCBI Taxonomy" id="29159"/>
    <lineage>
        <taxon>Eukaryota</taxon>
        <taxon>Metazoa</taxon>
        <taxon>Spiralia</taxon>
        <taxon>Lophotrochozoa</taxon>
        <taxon>Mollusca</taxon>
        <taxon>Bivalvia</taxon>
        <taxon>Autobranchia</taxon>
        <taxon>Pteriomorphia</taxon>
        <taxon>Ostreida</taxon>
        <taxon>Ostreoidea</taxon>
        <taxon>Ostreidae</taxon>
        <taxon>Magallana</taxon>
    </lineage>
</organism>
<feature type="coiled-coil region" evidence="2">
    <location>
        <begin position="114"/>
        <end position="149"/>
    </location>
</feature>
<evidence type="ECO:0000313" key="4">
    <source>
        <dbReference type="EnsemblMetazoa" id="G29037.1:cds"/>
    </source>
</evidence>
<dbReference type="SUPFAM" id="SSF56349">
    <property type="entry name" value="DNA breaking-rejoining enzymes"/>
    <property type="match status" value="1"/>
</dbReference>
<sequence length="1102" mass="123632">MPPPAVLRKRHTLTGKDIFPLIKRVRGAEGPAGPLARLKMNTPTETMTISEMKTAFRELSGESLEECLQMVGDTANVEEGMKKLLHYAIIYANEVGQPDGQDISQDEQQVGEPQAKIQKKEHALEKRIEELEQSKRNEREEELKSLKAKVRGLCMQTEPSVPLILVLVEELASTARKMNSDDAAIFEELARQANCNKEKLDIPSFCLSVLGGKATDVVGKALSKALKVKSECGESSVLGKVQATHQSPMLNLYSQPPQAYWGFGQGNFVPQMYPYGGVTGYGGYRKYQRGSGRGQSSRGNCLFCGGPDHYDFEIEIPEWEKCDSFDPEKSVLEKRGHPTWITLKESDSKPAVHVGECSLPKVIMPLTVEPSKPRLCHDARFINLWTRDSPFSLDTLKDVHRYLGFYVDSKKQAYLLPNDKKEKFMALRETILSYENVDVRTLQRFAGKCVSMSLVIPGAKLYTREINAAISIGLRNSRKIKMTGALLEEVKYWRFVDGWKGCAPWRPERHLQVSISTDASLYRYGVAIMSGKDKGEAFGDFWAKGDIRPIHQKEATAVLKALQSLKLDVQDHRVDLFVDNMAVVCAWENQGSRDVQLSAIMKEIFQMVCVLNVDLKMHYVESKSNLADYPSRKSSYVDSMLSVATWGLVDSAFGPHTVDLMATDSNVMRDSEGVPLRHFTQYPSPQSAGVNVFAQELSKENFTGESIDLFGIDERLNDLKSREEESKQTKRRKSLEVRFKKFLLALPHTPTIMSVTPKDICRFLVWNDKFGKTQIHGMSCPHIGEFGIHRCGCEIRLAAGTVHGMVQSLSEILCRHGRGRSWDVGTCSGNPCMSPEVQSYQKSCKDEQAKSRILPKQAKPIFLGKLQKIATYIDRELSRHDLSLREKFVLVRDQAVFKLQFFAGDRASDISNILSQEVKKLPNSSGFAFNHTYGKTFRGDGKCNTFVIKRSEDKIICPVLGLEHYYKWTSDNGINISLGYLFRPVTEKGRVLDKKLEYSAIYERLKCYLITLGIDEGETPHSLRGGFAITMAVSGAVKGPGELMQHVGWSTESSAHYYSRSKSLTDASRVAGNIAKITSDREDIESFYKTHGDISSMSPAFD</sequence>
<feature type="domain" description="Tyr recombinase" evidence="3">
    <location>
        <begin position="868"/>
        <end position="1071"/>
    </location>
</feature>
<keyword evidence="5" id="KW-1185">Reference proteome</keyword>
<evidence type="ECO:0000256" key="2">
    <source>
        <dbReference type="SAM" id="Coils"/>
    </source>
</evidence>
<dbReference type="GO" id="GO:0015074">
    <property type="term" value="P:DNA integration"/>
    <property type="evidence" value="ECO:0007669"/>
    <property type="project" value="InterPro"/>
</dbReference>
<keyword evidence="1" id="KW-0233">DNA recombination</keyword>
<dbReference type="CDD" id="cd09275">
    <property type="entry name" value="RNase_HI_RT_DIRS1"/>
    <property type="match status" value="1"/>
</dbReference>
<dbReference type="EnsemblMetazoa" id="G29037.1">
    <property type="protein sequence ID" value="G29037.1:cds"/>
    <property type="gene ID" value="G29037"/>
</dbReference>
<evidence type="ECO:0000259" key="3">
    <source>
        <dbReference type="PROSITE" id="PS51898"/>
    </source>
</evidence>
<dbReference type="InterPro" id="IPR052055">
    <property type="entry name" value="Hepadnavirus_pol/RT"/>
</dbReference>
<dbReference type="SUPFAM" id="SSF56672">
    <property type="entry name" value="DNA/RNA polymerases"/>
    <property type="match status" value="1"/>
</dbReference>
<dbReference type="GO" id="GO:0006310">
    <property type="term" value="P:DNA recombination"/>
    <property type="evidence" value="ECO:0007669"/>
    <property type="project" value="UniProtKB-KW"/>
</dbReference>
<dbReference type="Pfam" id="PF04852">
    <property type="entry name" value="ALOG_dom"/>
    <property type="match status" value="1"/>
</dbReference>
<dbReference type="Proteomes" id="UP000005408">
    <property type="component" value="Unassembled WGS sequence"/>
</dbReference>
<evidence type="ECO:0000313" key="5">
    <source>
        <dbReference type="Proteomes" id="UP000005408"/>
    </source>
</evidence>
<accession>A0A8W8LPG3</accession>